<sequence>MRIQYKEIDIKVSESYLSTKGLSNFIGKEIRINLGGQLQEDYVEVMRYMIDYIIGSHPTIVENQTIGYYSWLLKFKINEQNQFDLYEVNADGSGFNRGCDLTISVVKSQSELCSKYGLIPMFPNFNQMVVISDGVYEGKDLEAIRYESPEHMSGWWLIADEYDDNIESLKTVHYHHVAFNRPDILKYLALPFDYRFLMDNGRVEISQDEEEDPWLINKRL</sequence>
<reference evidence="3" key="1">
    <citation type="submission" date="2016-10" db="EMBL/GenBank/DDBJ databases">
        <authorList>
            <person name="Varghese N."/>
            <person name="Submissions S."/>
        </authorList>
    </citation>
    <scope>NUCLEOTIDE SEQUENCE [LARGE SCALE GENOMIC DNA]</scope>
    <source>
        <strain evidence="3">DSM 17724</strain>
    </source>
</reference>
<keyword evidence="3" id="KW-1185">Reference proteome</keyword>
<organism evidence="2 3">
    <name type="scientific">Chryseobacterium wanjuense</name>
    <dbReference type="NCBI Taxonomy" id="356305"/>
    <lineage>
        <taxon>Bacteria</taxon>
        <taxon>Pseudomonadati</taxon>
        <taxon>Bacteroidota</taxon>
        <taxon>Flavobacteriia</taxon>
        <taxon>Flavobacteriales</taxon>
        <taxon>Weeksellaceae</taxon>
        <taxon>Chryseobacterium group</taxon>
        <taxon>Chryseobacterium</taxon>
    </lineage>
</organism>
<protein>
    <recommendedName>
        <fullName evidence="1">Imm33-like domain-containing protein</fullName>
    </recommendedName>
</protein>
<accession>A0A1I0QF28</accession>
<proteinExistence type="predicted"/>
<dbReference type="InterPro" id="IPR056509">
    <property type="entry name" value="Imm33-like"/>
</dbReference>
<gene>
    <name evidence="2" type="ORF">SAMN05421841_1840</name>
</gene>
<evidence type="ECO:0000313" key="2">
    <source>
        <dbReference type="EMBL" id="SEW25204.1"/>
    </source>
</evidence>
<evidence type="ECO:0000313" key="3">
    <source>
        <dbReference type="Proteomes" id="UP000199469"/>
    </source>
</evidence>
<feature type="domain" description="Imm33-like" evidence="1">
    <location>
        <begin position="109"/>
        <end position="204"/>
    </location>
</feature>
<dbReference type="AlphaFoldDB" id="A0A1I0QF28"/>
<dbReference type="Pfam" id="PF24719">
    <property type="entry name" value="Imm33-like"/>
    <property type="match status" value="1"/>
</dbReference>
<dbReference type="STRING" id="356305.SAMN05421841_1840"/>
<dbReference type="Proteomes" id="UP000199469">
    <property type="component" value="Unassembled WGS sequence"/>
</dbReference>
<evidence type="ECO:0000259" key="1">
    <source>
        <dbReference type="Pfam" id="PF24719"/>
    </source>
</evidence>
<dbReference type="RefSeq" id="WP_089791692.1">
    <property type="nucleotide sequence ID" value="NZ_FOIU01000001.1"/>
</dbReference>
<dbReference type="OrthoDB" id="7063432at2"/>
<dbReference type="EMBL" id="FOIU01000001">
    <property type="protein sequence ID" value="SEW25204.1"/>
    <property type="molecule type" value="Genomic_DNA"/>
</dbReference>
<name>A0A1I0QF28_9FLAO</name>